<evidence type="ECO:0000313" key="10">
    <source>
        <dbReference type="EMBL" id="GAG27209.1"/>
    </source>
</evidence>
<proteinExistence type="inferred from homology"/>
<dbReference type="Gene3D" id="3.40.640.10">
    <property type="entry name" value="Type I PLP-dependent aspartate aminotransferase-like (Major domain)"/>
    <property type="match status" value="1"/>
</dbReference>
<dbReference type="GO" id="GO:0008453">
    <property type="term" value="F:alanine-glyoxylate transaminase activity"/>
    <property type="evidence" value="ECO:0007669"/>
    <property type="project" value="UniProtKB-EC"/>
</dbReference>
<evidence type="ECO:0000256" key="2">
    <source>
        <dbReference type="ARBA" id="ARBA00004173"/>
    </source>
</evidence>
<dbReference type="GO" id="GO:0019481">
    <property type="term" value="P:L-alanine catabolic process, by transamination"/>
    <property type="evidence" value="ECO:0007669"/>
    <property type="project" value="TreeGrafter"/>
</dbReference>
<evidence type="ECO:0000256" key="5">
    <source>
        <dbReference type="ARBA" id="ARBA00013049"/>
    </source>
</evidence>
<dbReference type="GO" id="GO:0030170">
    <property type="term" value="F:pyridoxal phosphate binding"/>
    <property type="evidence" value="ECO:0007669"/>
    <property type="project" value="InterPro"/>
</dbReference>
<dbReference type="Gene3D" id="3.90.1150.10">
    <property type="entry name" value="Aspartate Aminotransferase, domain 1"/>
    <property type="match status" value="1"/>
</dbReference>
<dbReference type="InterPro" id="IPR015424">
    <property type="entry name" value="PyrdxlP-dep_Trfase"/>
</dbReference>
<keyword evidence="8" id="KW-0663">Pyridoxal phosphate</keyword>
<dbReference type="PANTHER" id="PTHR45688">
    <property type="match status" value="1"/>
</dbReference>
<dbReference type="EC" id="2.6.1.44" evidence="5"/>
<dbReference type="InterPro" id="IPR015422">
    <property type="entry name" value="PyrdxlP-dep_Trfase_small"/>
</dbReference>
<sequence>MSAVKPPRARVPLPASSHRPAPYTGPSREEVLNLRREYLNPGILMYYRDPVCIVEGHMQYLWDETGRQYLDAIAGVVTVSIGHCHPKITARVREQVGRLVHTTTIYLHPTIA</sequence>
<dbReference type="PANTHER" id="PTHR45688:SF3">
    <property type="entry name" value="ALANINE--GLYOXYLATE AMINOTRANSFERASE 2, MITOCHONDRIAL"/>
    <property type="match status" value="1"/>
</dbReference>
<comment type="similarity">
    <text evidence="3">Belongs to the class-III pyridoxal-phosphate-dependent aminotransferase family.</text>
</comment>
<feature type="region of interest" description="Disordered" evidence="9">
    <location>
        <begin position="1"/>
        <end position="27"/>
    </location>
</feature>
<accession>X0W8C3</accession>
<dbReference type="AlphaFoldDB" id="X0W8C3"/>
<evidence type="ECO:0000256" key="6">
    <source>
        <dbReference type="ARBA" id="ARBA00022576"/>
    </source>
</evidence>
<evidence type="ECO:0000256" key="3">
    <source>
        <dbReference type="ARBA" id="ARBA00008954"/>
    </source>
</evidence>
<evidence type="ECO:0000256" key="4">
    <source>
        <dbReference type="ARBA" id="ARBA00011881"/>
    </source>
</evidence>
<reference evidence="10" key="1">
    <citation type="journal article" date="2014" name="Front. Microbiol.">
        <title>High frequency of phylogenetically diverse reductive dehalogenase-homologous genes in deep subseafloor sedimentary metagenomes.</title>
        <authorList>
            <person name="Kawai M."/>
            <person name="Futagami T."/>
            <person name="Toyoda A."/>
            <person name="Takaki Y."/>
            <person name="Nishi S."/>
            <person name="Hori S."/>
            <person name="Arai W."/>
            <person name="Tsubouchi T."/>
            <person name="Morono Y."/>
            <person name="Uchiyama I."/>
            <person name="Ito T."/>
            <person name="Fujiyama A."/>
            <person name="Inagaki F."/>
            <person name="Takami H."/>
        </authorList>
    </citation>
    <scope>NUCLEOTIDE SEQUENCE</scope>
    <source>
        <strain evidence="10">Expedition CK06-06</strain>
    </source>
</reference>
<dbReference type="InterPro" id="IPR015421">
    <property type="entry name" value="PyrdxlP-dep_Trfase_major"/>
</dbReference>
<keyword evidence="6" id="KW-0032">Aminotransferase</keyword>
<evidence type="ECO:0000256" key="1">
    <source>
        <dbReference type="ARBA" id="ARBA00001933"/>
    </source>
</evidence>
<dbReference type="InterPro" id="IPR005814">
    <property type="entry name" value="Aminotrans_3"/>
</dbReference>
<evidence type="ECO:0000256" key="8">
    <source>
        <dbReference type="ARBA" id="ARBA00022898"/>
    </source>
</evidence>
<gene>
    <name evidence="10" type="ORF">S01H1_48230</name>
</gene>
<comment type="caution">
    <text evidence="10">The sequence shown here is derived from an EMBL/GenBank/DDBJ whole genome shotgun (WGS) entry which is preliminary data.</text>
</comment>
<comment type="subunit">
    <text evidence="4">Homotetramer.</text>
</comment>
<dbReference type="GO" id="GO:0005739">
    <property type="term" value="C:mitochondrion"/>
    <property type="evidence" value="ECO:0007669"/>
    <property type="project" value="UniProtKB-SubCell"/>
</dbReference>
<evidence type="ECO:0000256" key="9">
    <source>
        <dbReference type="SAM" id="MobiDB-lite"/>
    </source>
</evidence>
<feature type="non-terminal residue" evidence="10">
    <location>
        <position position="112"/>
    </location>
</feature>
<dbReference type="SUPFAM" id="SSF53383">
    <property type="entry name" value="PLP-dependent transferases"/>
    <property type="match status" value="1"/>
</dbReference>
<dbReference type="GO" id="GO:0009436">
    <property type="term" value="P:glyoxylate catabolic process"/>
    <property type="evidence" value="ECO:0007669"/>
    <property type="project" value="TreeGrafter"/>
</dbReference>
<comment type="cofactor">
    <cofactor evidence="1">
        <name>pyridoxal 5'-phosphate</name>
        <dbReference type="ChEBI" id="CHEBI:597326"/>
    </cofactor>
</comment>
<dbReference type="EMBL" id="BARS01030966">
    <property type="protein sequence ID" value="GAG27209.1"/>
    <property type="molecule type" value="Genomic_DNA"/>
</dbReference>
<evidence type="ECO:0000256" key="7">
    <source>
        <dbReference type="ARBA" id="ARBA00022679"/>
    </source>
</evidence>
<keyword evidence="7" id="KW-0808">Transferase</keyword>
<comment type="subcellular location">
    <subcellularLocation>
        <location evidence="2">Mitochondrion</location>
    </subcellularLocation>
</comment>
<protein>
    <recommendedName>
        <fullName evidence="5">alanine--glyoxylate transaminase</fullName>
        <ecNumber evidence="5">2.6.1.44</ecNumber>
    </recommendedName>
</protein>
<organism evidence="10">
    <name type="scientific">marine sediment metagenome</name>
    <dbReference type="NCBI Taxonomy" id="412755"/>
    <lineage>
        <taxon>unclassified sequences</taxon>
        <taxon>metagenomes</taxon>
        <taxon>ecological metagenomes</taxon>
    </lineage>
</organism>
<name>X0W8C3_9ZZZZ</name>
<dbReference type="Pfam" id="PF00202">
    <property type="entry name" value="Aminotran_3"/>
    <property type="match status" value="1"/>
</dbReference>